<evidence type="ECO:0000256" key="1">
    <source>
        <dbReference type="SAM" id="Phobius"/>
    </source>
</evidence>
<protein>
    <submittedName>
        <fullName evidence="3">Transcriptional regulator</fullName>
    </submittedName>
</protein>
<keyword evidence="1" id="KW-0812">Transmembrane</keyword>
<name>A0ABN6VQ57_9BACT</name>
<evidence type="ECO:0000313" key="4">
    <source>
        <dbReference type="Proteomes" id="UP001317705"/>
    </source>
</evidence>
<keyword evidence="1" id="KW-1133">Transmembrane helix</keyword>
<keyword evidence="4" id="KW-1185">Reference proteome</keyword>
<dbReference type="InterPro" id="IPR001387">
    <property type="entry name" value="Cro/C1-type_HTH"/>
</dbReference>
<reference evidence="3 4" key="1">
    <citation type="submission" date="2022-12" db="EMBL/GenBank/DDBJ databases">
        <title>Polyphasic characterization of Geotalea uranireducens NIT-SL11 newly isolated from a complex of sewage sludge and microbially reduced graphene oxide.</title>
        <authorList>
            <person name="Xie L."/>
            <person name="Yoshida N."/>
            <person name="Meng L."/>
        </authorList>
    </citation>
    <scope>NUCLEOTIDE SEQUENCE [LARGE SCALE GENOMIC DNA]</scope>
    <source>
        <strain evidence="3 4">NIT-SL11</strain>
    </source>
</reference>
<feature type="domain" description="HTH cro/C1-type" evidence="2">
    <location>
        <begin position="75"/>
        <end position="130"/>
    </location>
</feature>
<dbReference type="PROSITE" id="PS00018">
    <property type="entry name" value="EF_HAND_1"/>
    <property type="match status" value="1"/>
</dbReference>
<evidence type="ECO:0000313" key="3">
    <source>
        <dbReference type="EMBL" id="BDV41402.1"/>
    </source>
</evidence>
<accession>A0ABN6VQ57</accession>
<dbReference type="InterPro" id="IPR018247">
    <property type="entry name" value="EF_Hand_1_Ca_BS"/>
</dbReference>
<dbReference type="Pfam" id="PF01381">
    <property type="entry name" value="HTH_3"/>
    <property type="match status" value="1"/>
</dbReference>
<organism evidence="3 4">
    <name type="scientific">Geotalea uraniireducens</name>
    <dbReference type="NCBI Taxonomy" id="351604"/>
    <lineage>
        <taxon>Bacteria</taxon>
        <taxon>Pseudomonadati</taxon>
        <taxon>Thermodesulfobacteriota</taxon>
        <taxon>Desulfuromonadia</taxon>
        <taxon>Geobacterales</taxon>
        <taxon>Geobacteraceae</taxon>
        <taxon>Geotalea</taxon>
    </lineage>
</organism>
<sequence length="355" mass="39052">MTWLAPFEVANALTRYKICALLPDLGRTFRGEGAKCAKDFRLGDKTCYNAIAMTNSIGKNDKNAAPIVAIDGTAIKGVREAKKLTQLYVANVVGVTTDTISRWENNRYPTVKRDNAEKLAMALEVELPEILRREPVPEEASLATPEKRDWRLVASLAVIVVVVLVVGIFIYQRSITRLVAVRWLPHYGAPGQIVPVQIKVLRPNSDSGGFIVKERLPAGGRFVRSNPPAAGDVGGGAVKWLIAGGSGPVTISYTMTLPQGLQADTLARFNGELVRREGPGTSKDDIGGDDTITVGGYHWADSNGDHRIDDNEIMPAYYLTEEMKGLGLDWRTIENIWSGRGYRWNERKKGYEVVK</sequence>
<dbReference type="Gene3D" id="1.10.260.40">
    <property type="entry name" value="lambda repressor-like DNA-binding domains"/>
    <property type="match status" value="1"/>
</dbReference>
<dbReference type="SUPFAM" id="SSF47413">
    <property type="entry name" value="lambda repressor-like DNA-binding domains"/>
    <property type="match status" value="1"/>
</dbReference>
<dbReference type="SMART" id="SM00530">
    <property type="entry name" value="HTH_XRE"/>
    <property type="match status" value="1"/>
</dbReference>
<keyword evidence="1" id="KW-0472">Membrane</keyword>
<dbReference type="EMBL" id="AP027151">
    <property type="protein sequence ID" value="BDV41402.1"/>
    <property type="molecule type" value="Genomic_DNA"/>
</dbReference>
<dbReference type="InterPro" id="IPR010982">
    <property type="entry name" value="Lambda_DNA-bd_dom_sf"/>
</dbReference>
<evidence type="ECO:0000259" key="2">
    <source>
        <dbReference type="PROSITE" id="PS50943"/>
    </source>
</evidence>
<feature type="transmembrane region" description="Helical" evidence="1">
    <location>
        <begin position="152"/>
        <end position="171"/>
    </location>
</feature>
<dbReference type="Proteomes" id="UP001317705">
    <property type="component" value="Chromosome"/>
</dbReference>
<gene>
    <name evidence="3" type="ORF">GURASL_03250</name>
</gene>
<proteinExistence type="predicted"/>
<dbReference type="PROSITE" id="PS50943">
    <property type="entry name" value="HTH_CROC1"/>
    <property type="match status" value="1"/>
</dbReference>
<dbReference type="CDD" id="cd00093">
    <property type="entry name" value="HTH_XRE"/>
    <property type="match status" value="1"/>
</dbReference>